<reference evidence="2 3" key="1">
    <citation type="submission" date="2016-10" db="EMBL/GenBank/DDBJ databases">
        <authorList>
            <person name="de Groot N.N."/>
        </authorList>
    </citation>
    <scope>NUCLEOTIDE SEQUENCE [LARGE SCALE GENOMIC DNA]</scope>
    <source>
        <strain evidence="2 3">CGMCC 1.6502</strain>
    </source>
</reference>
<accession>A0A1G8WTJ5</accession>
<evidence type="ECO:0000313" key="2">
    <source>
        <dbReference type="EMBL" id="SDJ80935.1"/>
    </source>
</evidence>
<keyword evidence="1" id="KW-0472">Membrane</keyword>
<dbReference type="RefSeq" id="WP_175559238.1">
    <property type="nucleotide sequence ID" value="NZ_FNFL01000001.1"/>
</dbReference>
<evidence type="ECO:0000256" key="1">
    <source>
        <dbReference type="SAM" id="Phobius"/>
    </source>
</evidence>
<proteinExistence type="predicted"/>
<keyword evidence="1" id="KW-1133">Transmembrane helix</keyword>
<keyword evidence="1" id="KW-0812">Transmembrane</keyword>
<organism evidence="2 3">
    <name type="scientific">Sediminibacillus albus</name>
    <dbReference type="NCBI Taxonomy" id="407036"/>
    <lineage>
        <taxon>Bacteria</taxon>
        <taxon>Bacillati</taxon>
        <taxon>Bacillota</taxon>
        <taxon>Bacilli</taxon>
        <taxon>Bacillales</taxon>
        <taxon>Bacillaceae</taxon>
        <taxon>Sediminibacillus</taxon>
    </lineage>
</organism>
<dbReference type="Proteomes" id="UP000198694">
    <property type="component" value="Unassembled WGS sequence"/>
</dbReference>
<protein>
    <submittedName>
        <fullName evidence="2">Uncharacterized protein</fullName>
    </submittedName>
</protein>
<name>A0A1G8WTJ5_9BACI</name>
<gene>
    <name evidence="2" type="ORF">SAMN05216243_0959</name>
</gene>
<feature type="transmembrane region" description="Helical" evidence="1">
    <location>
        <begin position="6"/>
        <end position="28"/>
    </location>
</feature>
<evidence type="ECO:0000313" key="3">
    <source>
        <dbReference type="Proteomes" id="UP000198694"/>
    </source>
</evidence>
<dbReference type="STRING" id="407036.SAMN05216243_0959"/>
<dbReference type="AlphaFoldDB" id="A0A1G8WTJ5"/>
<sequence length="56" mass="6728">MEILAFLIFLLVYIGLPLTIIFLLKWIYEIKNNSELQVEQNYKIIDLLERISKTKE</sequence>
<dbReference type="EMBL" id="FNFL01000001">
    <property type="protein sequence ID" value="SDJ80935.1"/>
    <property type="molecule type" value="Genomic_DNA"/>
</dbReference>
<keyword evidence="3" id="KW-1185">Reference proteome</keyword>